<dbReference type="Proteomes" id="UP001565368">
    <property type="component" value="Unassembled WGS sequence"/>
</dbReference>
<feature type="compositionally biased region" description="Acidic residues" evidence="11">
    <location>
        <begin position="41"/>
        <end position="51"/>
    </location>
</feature>
<evidence type="ECO:0000256" key="6">
    <source>
        <dbReference type="ARBA" id="ARBA00022771"/>
    </source>
</evidence>
<dbReference type="Gene3D" id="3.30.40.10">
    <property type="entry name" value="Zinc/RING finger domain, C3HC4 (zinc finger)"/>
    <property type="match status" value="1"/>
</dbReference>
<dbReference type="InterPro" id="IPR026846">
    <property type="entry name" value="Nse2(Mms21)"/>
</dbReference>
<keyword evidence="8" id="KW-0862">Zinc</keyword>
<keyword evidence="7" id="KW-0833">Ubl conjugation pathway</keyword>
<feature type="compositionally biased region" description="Basic and acidic residues" evidence="11">
    <location>
        <begin position="307"/>
        <end position="317"/>
    </location>
</feature>
<evidence type="ECO:0000256" key="9">
    <source>
        <dbReference type="ARBA" id="ARBA00023242"/>
    </source>
</evidence>
<feature type="region of interest" description="Disordered" evidence="11">
    <location>
        <begin position="205"/>
        <end position="226"/>
    </location>
</feature>
<evidence type="ECO:0000256" key="4">
    <source>
        <dbReference type="ARBA" id="ARBA00022679"/>
    </source>
</evidence>
<evidence type="ECO:0000256" key="5">
    <source>
        <dbReference type="ARBA" id="ARBA00022723"/>
    </source>
</evidence>
<dbReference type="GeneID" id="95981736"/>
<dbReference type="PANTHER" id="PTHR21330:SF1">
    <property type="entry name" value="E3 SUMO-PROTEIN LIGASE NSE2"/>
    <property type="match status" value="1"/>
</dbReference>
<comment type="pathway">
    <text evidence="2">Protein modification; protein sumoylation.</text>
</comment>
<keyword evidence="9" id="KW-0539">Nucleus</keyword>
<sequence>MARTTRADAPPDQGNAEASGSRRRRASTPLEDDIRVPATQEPEEDDEEDEERDPREDWTIKTFKDVPIRAAVALADLRKLGDDLMKRQRLAEDSIQMAKDTAMAYEAASPDDKAIDSIQDQLIEDLEALARINFRSQALEELTTTMRTSGEGMHDLWPFYEERVQKRMDEYAALTLRKKYVDHEHFKEFRTGIWEVNHEGEPIPPMSRWLEREDGDPEDDEVEMGGTTQTYKCPITMRVYEDAAKSTVCGHYYSYGAVIELMGNAMRSQRSGGRAAQARCPVAGCNKVITPDVIKKDPGMQRQADAFTRRQREREEQEAADESYIEME</sequence>
<evidence type="ECO:0000256" key="11">
    <source>
        <dbReference type="SAM" id="MobiDB-lite"/>
    </source>
</evidence>
<evidence type="ECO:0000256" key="7">
    <source>
        <dbReference type="ARBA" id="ARBA00022786"/>
    </source>
</evidence>
<keyword evidence="4" id="KW-0808">Transferase</keyword>
<dbReference type="InterPro" id="IPR004181">
    <property type="entry name" value="Znf_MIZ"/>
</dbReference>
<dbReference type="Pfam" id="PF11789">
    <property type="entry name" value="zf-Nse"/>
    <property type="match status" value="1"/>
</dbReference>
<evidence type="ECO:0000256" key="2">
    <source>
        <dbReference type="ARBA" id="ARBA00004718"/>
    </source>
</evidence>
<dbReference type="RefSeq" id="XP_069212888.1">
    <property type="nucleotide sequence ID" value="XM_069349344.1"/>
</dbReference>
<feature type="region of interest" description="Disordered" evidence="11">
    <location>
        <begin position="1"/>
        <end position="58"/>
    </location>
</feature>
<keyword evidence="6 10" id="KW-0863">Zinc-finger</keyword>
<evidence type="ECO:0000256" key="8">
    <source>
        <dbReference type="ARBA" id="ARBA00022833"/>
    </source>
</evidence>
<evidence type="ECO:0000256" key="1">
    <source>
        <dbReference type="ARBA" id="ARBA00004123"/>
    </source>
</evidence>
<proteinExistence type="inferred from homology"/>
<name>A0ABR3QE12_9TREE</name>
<accession>A0ABR3QE12</accession>
<dbReference type="EMBL" id="JBBXJM010000001">
    <property type="protein sequence ID" value="KAL1412944.1"/>
    <property type="molecule type" value="Genomic_DNA"/>
</dbReference>
<dbReference type="InterPro" id="IPR013083">
    <property type="entry name" value="Znf_RING/FYVE/PHD"/>
</dbReference>
<gene>
    <name evidence="13" type="ORF">Q8F55_000693</name>
</gene>
<evidence type="ECO:0000259" key="12">
    <source>
        <dbReference type="PROSITE" id="PS51044"/>
    </source>
</evidence>
<evidence type="ECO:0000256" key="3">
    <source>
        <dbReference type="ARBA" id="ARBA00008212"/>
    </source>
</evidence>
<evidence type="ECO:0000313" key="14">
    <source>
        <dbReference type="Proteomes" id="UP001565368"/>
    </source>
</evidence>
<keyword evidence="14" id="KW-1185">Reference proteome</keyword>
<keyword evidence="5" id="KW-0479">Metal-binding</keyword>
<dbReference type="PANTHER" id="PTHR21330">
    <property type="entry name" value="E3 SUMO-PROTEIN LIGASE NSE2"/>
    <property type="match status" value="1"/>
</dbReference>
<feature type="region of interest" description="Disordered" evidence="11">
    <location>
        <begin position="295"/>
        <end position="328"/>
    </location>
</feature>
<feature type="compositionally biased region" description="Acidic residues" evidence="11">
    <location>
        <begin position="318"/>
        <end position="328"/>
    </location>
</feature>
<protein>
    <recommendedName>
        <fullName evidence="12">SP-RING-type domain-containing protein</fullName>
    </recommendedName>
</protein>
<organism evidence="13 14">
    <name type="scientific">Vanrija albida</name>
    <dbReference type="NCBI Taxonomy" id="181172"/>
    <lineage>
        <taxon>Eukaryota</taxon>
        <taxon>Fungi</taxon>
        <taxon>Dikarya</taxon>
        <taxon>Basidiomycota</taxon>
        <taxon>Agaricomycotina</taxon>
        <taxon>Tremellomycetes</taxon>
        <taxon>Trichosporonales</taxon>
        <taxon>Trichosporonaceae</taxon>
        <taxon>Vanrija</taxon>
    </lineage>
</organism>
<comment type="similarity">
    <text evidence="3">Belongs to the NSE2 family.</text>
</comment>
<evidence type="ECO:0000256" key="10">
    <source>
        <dbReference type="PROSITE-ProRule" id="PRU00452"/>
    </source>
</evidence>
<dbReference type="PROSITE" id="PS51044">
    <property type="entry name" value="ZF_SP_RING"/>
    <property type="match status" value="1"/>
</dbReference>
<feature type="compositionally biased region" description="Acidic residues" evidence="11">
    <location>
        <begin position="213"/>
        <end position="223"/>
    </location>
</feature>
<dbReference type="SUPFAM" id="SSF57850">
    <property type="entry name" value="RING/U-box"/>
    <property type="match status" value="1"/>
</dbReference>
<comment type="caution">
    <text evidence="13">The sequence shown here is derived from an EMBL/GenBank/DDBJ whole genome shotgun (WGS) entry which is preliminary data.</text>
</comment>
<evidence type="ECO:0000313" key="13">
    <source>
        <dbReference type="EMBL" id="KAL1412944.1"/>
    </source>
</evidence>
<reference evidence="13 14" key="1">
    <citation type="submission" date="2023-08" db="EMBL/GenBank/DDBJ databases">
        <title>Annotated Genome Sequence of Vanrija albida AlHP1.</title>
        <authorList>
            <person name="Herzog R."/>
        </authorList>
    </citation>
    <scope>NUCLEOTIDE SEQUENCE [LARGE SCALE GENOMIC DNA]</scope>
    <source>
        <strain evidence="13 14">AlHP1</strain>
    </source>
</reference>
<comment type="subcellular location">
    <subcellularLocation>
        <location evidence="1">Nucleus</location>
    </subcellularLocation>
</comment>
<feature type="domain" description="SP-RING-type" evidence="12">
    <location>
        <begin position="218"/>
        <end position="314"/>
    </location>
</feature>
<dbReference type="CDD" id="cd16651">
    <property type="entry name" value="SPL-RING_NSE2"/>
    <property type="match status" value="1"/>
</dbReference>